<evidence type="ECO:0000313" key="3">
    <source>
        <dbReference type="Proteomes" id="UP000014680"/>
    </source>
</evidence>
<dbReference type="Proteomes" id="UP000014680">
    <property type="component" value="Unassembled WGS sequence"/>
</dbReference>
<dbReference type="Gene3D" id="3.30.460.10">
    <property type="entry name" value="Beta Polymerase, domain 2"/>
    <property type="match status" value="1"/>
</dbReference>
<accession>A0A0A1UAM4</accession>
<organism evidence="2 3">
    <name type="scientific">Entamoeba invadens IP1</name>
    <dbReference type="NCBI Taxonomy" id="370355"/>
    <lineage>
        <taxon>Eukaryota</taxon>
        <taxon>Amoebozoa</taxon>
        <taxon>Evosea</taxon>
        <taxon>Archamoebae</taxon>
        <taxon>Mastigamoebida</taxon>
        <taxon>Entamoebidae</taxon>
        <taxon>Entamoeba</taxon>
    </lineage>
</organism>
<gene>
    <name evidence="2" type="ORF">EIN_388090</name>
</gene>
<dbReference type="GO" id="GO:0016779">
    <property type="term" value="F:nucleotidyltransferase activity"/>
    <property type="evidence" value="ECO:0007669"/>
    <property type="project" value="TreeGrafter"/>
</dbReference>
<feature type="domain" description="Poly(A) RNA polymerase mitochondrial-like central palm" evidence="1">
    <location>
        <begin position="43"/>
        <end position="177"/>
    </location>
</feature>
<dbReference type="Gene3D" id="1.10.1410.10">
    <property type="match status" value="1"/>
</dbReference>
<dbReference type="Pfam" id="PF22600">
    <property type="entry name" value="MTPAP-like_central"/>
    <property type="match status" value="1"/>
</dbReference>
<dbReference type="VEuPathDB" id="AmoebaDB:EIN_388090"/>
<dbReference type="PANTHER" id="PTHR12271">
    <property type="entry name" value="POLY A POLYMERASE CID PAP -RELATED"/>
    <property type="match status" value="1"/>
</dbReference>
<dbReference type="InterPro" id="IPR043519">
    <property type="entry name" value="NT_sf"/>
</dbReference>
<dbReference type="SUPFAM" id="SSF81301">
    <property type="entry name" value="Nucleotidyltransferase"/>
    <property type="match status" value="1"/>
</dbReference>
<dbReference type="KEGG" id="eiv:EIN_388090"/>
<proteinExistence type="predicted"/>
<keyword evidence="3" id="KW-1185">Reference proteome</keyword>
<sequence>MSDNTFQQQVTHLVEHPEFLQYIKSLPVYHDPLELDYLKSAMKRKSFTPLIETLEKLIYVPGKIVPYGSSYFDFFDGQNDVDTTFLTSEFPTAYVVKQNEDAFNYYKEQKSQKLSVAYQVFNCLQQMSKTEEVNMKNLVIVDRALVPIISLTLNGCDVDISIDNFDGIYNSEIVKSYFSVHPKVRAFVREVKQFHKENKLINPKNGLFNSFSIVLLVLFFLLNKELLPELQNEELMTKTCDGHKIREYKSVCSTCPVKWFECEKCYENYRKKWDVLLLDDLLVEYFAFYLSFDFTKKITIFPSYFKTPENEKSSISVISPFLPFLNLTRKFDTQLVQLLNCYRIAAGSFSQKLSNCVFAIAFEGDIPQLLTHLEDYKCTDALYFYPQSDDQNIVFVKFLTKALCSKFVKDFNSKFTHNIKSIQLVNFNIITFVPSFEIAIKYTKKYN</sequence>
<dbReference type="OMA" id="CYRIQQH"/>
<dbReference type="PANTHER" id="PTHR12271:SF40">
    <property type="entry name" value="POLY(A) RNA POLYMERASE GLD2"/>
    <property type="match status" value="1"/>
</dbReference>
<dbReference type="SUPFAM" id="SSF81631">
    <property type="entry name" value="PAP/OAS1 substrate-binding domain"/>
    <property type="match status" value="1"/>
</dbReference>
<evidence type="ECO:0000313" key="2">
    <source>
        <dbReference type="EMBL" id="ELP92015.1"/>
    </source>
</evidence>
<dbReference type="AlphaFoldDB" id="A0A0A1UAM4"/>
<dbReference type="GeneID" id="14891003"/>
<evidence type="ECO:0000259" key="1">
    <source>
        <dbReference type="Pfam" id="PF22600"/>
    </source>
</evidence>
<dbReference type="GO" id="GO:0031123">
    <property type="term" value="P:RNA 3'-end processing"/>
    <property type="evidence" value="ECO:0007669"/>
    <property type="project" value="TreeGrafter"/>
</dbReference>
<reference evidence="2 3" key="1">
    <citation type="submission" date="2012-10" db="EMBL/GenBank/DDBJ databases">
        <authorList>
            <person name="Zafar N."/>
            <person name="Inman J."/>
            <person name="Hall N."/>
            <person name="Lorenzi H."/>
            <person name="Caler E."/>
        </authorList>
    </citation>
    <scope>NUCLEOTIDE SEQUENCE [LARGE SCALE GENOMIC DNA]</scope>
    <source>
        <strain evidence="2 3">IP1</strain>
    </source>
</reference>
<dbReference type="EMBL" id="KB206398">
    <property type="protein sequence ID" value="ELP92015.1"/>
    <property type="molecule type" value="Genomic_DNA"/>
</dbReference>
<protein>
    <submittedName>
        <fullName evidence="2">PolyA polymerase cid, putative</fullName>
    </submittedName>
</protein>
<dbReference type="OrthoDB" id="2274644at2759"/>
<dbReference type="InterPro" id="IPR054708">
    <property type="entry name" value="MTPAP-like_central"/>
</dbReference>
<dbReference type="RefSeq" id="XP_004258786.1">
    <property type="nucleotide sequence ID" value="XM_004258738.1"/>
</dbReference>
<name>A0A0A1UAM4_ENTIV</name>